<dbReference type="SUPFAM" id="SSF48726">
    <property type="entry name" value="Immunoglobulin"/>
    <property type="match status" value="2"/>
</dbReference>
<evidence type="ECO:0000313" key="4">
    <source>
        <dbReference type="Proteomes" id="UP001591681"/>
    </source>
</evidence>
<dbReference type="AlphaFoldDB" id="A0ABD1J1D0"/>
<keyword evidence="1" id="KW-0812">Transmembrane</keyword>
<dbReference type="PROSITE" id="PS50835">
    <property type="entry name" value="IG_LIKE"/>
    <property type="match status" value="1"/>
</dbReference>
<dbReference type="InterPro" id="IPR007110">
    <property type="entry name" value="Ig-like_dom"/>
</dbReference>
<keyword evidence="4" id="KW-1185">Reference proteome</keyword>
<dbReference type="InterPro" id="IPR003599">
    <property type="entry name" value="Ig_sub"/>
</dbReference>
<name>A0ABD1J1D0_9TELE</name>
<dbReference type="InterPro" id="IPR013106">
    <property type="entry name" value="Ig_V-set"/>
</dbReference>
<organism evidence="3 4">
    <name type="scientific">Coilia grayii</name>
    <name type="common">Gray's grenadier anchovy</name>
    <dbReference type="NCBI Taxonomy" id="363190"/>
    <lineage>
        <taxon>Eukaryota</taxon>
        <taxon>Metazoa</taxon>
        <taxon>Chordata</taxon>
        <taxon>Craniata</taxon>
        <taxon>Vertebrata</taxon>
        <taxon>Euteleostomi</taxon>
        <taxon>Actinopterygii</taxon>
        <taxon>Neopterygii</taxon>
        <taxon>Teleostei</taxon>
        <taxon>Clupei</taxon>
        <taxon>Clupeiformes</taxon>
        <taxon>Clupeoidei</taxon>
        <taxon>Engraulidae</taxon>
        <taxon>Coilinae</taxon>
        <taxon>Coilia</taxon>
    </lineage>
</organism>
<feature type="domain" description="Ig-like" evidence="2">
    <location>
        <begin position="140"/>
        <end position="228"/>
    </location>
</feature>
<dbReference type="Pfam" id="PF07686">
    <property type="entry name" value="V-set"/>
    <property type="match status" value="1"/>
</dbReference>
<keyword evidence="1" id="KW-0472">Membrane</keyword>
<dbReference type="EMBL" id="JBHFQA010000021">
    <property type="protein sequence ID" value="KAL2080664.1"/>
    <property type="molecule type" value="Genomic_DNA"/>
</dbReference>
<evidence type="ECO:0000313" key="3">
    <source>
        <dbReference type="EMBL" id="KAL2080664.1"/>
    </source>
</evidence>
<evidence type="ECO:0000256" key="1">
    <source>
        <dbReference type="SAM" id="Phobius"/>
    </source>
</evidence>
<evidence type="ECO:0000259" key="2">
    <source>
        <dbReference type="PROSITE" id="PS50835"/>
    </source>
</evidence>
<reference evidence="3 4" key="1">
    <citation type="submission" date="2024-09" db="EMBL/GenBank/DDBJ databases">
        <title>A chromosome-level genome assembly of Gray's grenadier anchovy, Coilia grayii.</title>
        <authorList>
            <person name="Fu Z."/>
        </authorList>
    </citation>
    <scope>NUCLEOTIDE SEQUENCE [LARGE SCALE GENOMIC DNA]</scope>
    <source>
        <strain evidence="3">G4</strain>
        <tissue evidence="3">Muscle</tissue>
    </source>
</reference>
<feature type="transmembrane region" description="Helical" evidence="1">
    <location>
        <begin position="244"/>
        <end position="266"/>
    </location>
</feature>
<protein>
    <recommendedName>
        <fullName evidence="2">Ig-like domain-containing protein</fullName>
    </recommendedName>
</protein>
<sequence>MSSTRYLKKGNICLVILCFSFNSHFAYVSSLDQWPRSADVTVGHATTLKCLFKDRPTTLNCHYIFFMKVNPREKVLNIMAINDKRKYLLQGNTTTSSCDLTIINAIREDSGIYYCSHPDYMPFIGHGSRITVVGNVNVAPFVELFSPSEFMDANIPLICRAVGAASSQLRVFWVVNGEEHIGLTESVWPEQNYPTTEVTQSQFWLPKSEWEARVECTCVVEANGRNISKSVQRKPDSGSHMCRVLLFGISLSALFLIVVVTTVLVLHTHKGKHGQYTAKRSSVTVSKILKGSSAHTHKHIYKEM</sequence>
<gene>
    <name evidence="3" type="ORF">ACEWY4_024457</name>
</gene>
<comment type="caution">
    <text evidence="3">The sequence shown here is derived from an EMBL/GenBank/DDBJ whole genome shotgun (WGS) entry which is preliminary data.</text>
</comment>
<dbReference type="Gene3D" id="2.60.40.10">
    <property type="entry name" value="Immunoglobulins"/>
    <property type="match status" value="2"/>
</dbReference>
<dbReference type="SMART" id="SM00409">
    <property type="entry name" value="IG"/>
    <property type="match status" value="1"/>
</dbReference>
<proteinExistence type="predicted"/>
<dbReference type="InterPro" id="IPR013783">
    <property type="entry name" value="Ig-like_fold"/>
</dbReference>
<accession>A0ABD1J1D0</accession>
<dbReference type="CDD" id="cd00099">
    <property type="entry name" value="IgV"/>
    <property type="match status" value="1"/>
</dbReference>
<keyword evidence="1" id="KW-1133">Transmembrane helix</keyword>
<dbReference type="InterPro" id="IPR036179">
    <property type="entry name" value="Ig-like_dom_sf"/>
</dbReference>
<dbReference type="Proteomes" id="UP001591681">
    <property type="component" value="Unassembled WGS sequence"/>
</dbReference>